<dbReference type="PANTHER" id="PTHR30221:SF1">
    <property type="entry name" value="SMALL-CONDUCTANCE MECHANOSENSITIVE CHANNEL"/>
    <property type="match status" value="1"/>
</dbReference>
<dbReference type="InterPro" id="IPR006685">
    <property type="entry name" value="MscS_channel_2nd"/>
</dbReference>
<feature type="transmembrane region" description="Helical" evidence="7">
    <location>
        <begin position="30"/>
        <end position="47"/>
    </location>
</feature>
<accession>F2NXL8</accession>
<feature type="domain" description="Mechanosensitive ion channel MscS" evidence="8">
    <location>
        <begin position="114"/>
        <end position="180"/>
    </location>
</feature>
<dbReference type="Gene3D" id="1.10.287.1260">
    <property type="match status" value="1"/>
</dbReference>
<dbReference type="Pfam" id="PF21088">
    <property type="entry name" value="MS_channel_1st"/>
    <property type="match status" value="1"/>
</dbReference>
<evidence type="ECO:0000256" key="3">
    <source>
        <dbReference type="ARBA" id="ARBA00022475"/>
    </source>
</evidence>
<dbReference type="GO" id="GO:0008381">
    <property type="term" value="F:mechanosensitive monoatomic ion channel activity"/>
    <property type="evidence" value="ECO:0007669"/>
    <property type="project" value="InterPro"/>
</dbReference>
<dbReference type="PANTHER" id="PTHR30221">
    <property type="entry name" value="SMALL-CONDUCTANCE MECHANOSENSITIVE CHANNEL"/>
    <property type="match status" value="1"/>
</dbReference>
<dbReference type="Pfam" id="PF21082">
    <property type="entry name" value="MS_channel_3rd"/>
    <property type="match status" value="1"/>
</dbReference>
<dbReference type="SUPFAM" id="SSF82861">
    <property type="entry name" value="Mechanosensitive channel protein MscS (YggB), transmembrane region"/>
    <property type="match status" value="1"/>
</dbReference>
<dbReference type="STRING" id="869209.Tresu_2361"/>
<dbReference type="Pfam" id="PF00924">
    <property type="entry name" value="MS_channel_2nd"/>
    <property type="match status" value="1"/>
</dbReference>
<dbReference type="GeneID" id="302999469"/>
<dbReference type="Proteomes" id="UP000006852">
    <property type="component" value="Chromosome"/>
</dbReference>
<dbReference type="SUPFAM" id="SSF50182">
    <property type="entry name" value="Sm-like ribonucleoproteins"/>
    <property type="match status" value="1"/>
</dbReference>
<keyword evidence="12" id="KW-1185">Reference proteome</keyword>
<organism evidence="11 12">
    <name type="scientific">Treponema succinifaciens (strain ATCC 33096 / DSM 2489 / 6091)</name>
    <dbReference type="NCBI Taxonomy" id="869209"/>
    <lineage>
        <taxon>Bacteria</taxon>
        <taxon>Pseudomonadati</taxon>
        <taxon>Spirochaetota</taxon>
        <taxon>Spirochaetia</taxon>
        <taxon>Spirochaetales</taxon>
        <taxon>Treponemataceae</taxon>
        <taxon>Treponema</taxon>
    </lineage>
</organism>
<evidence type="ECO:0000259" key="9">
    <source>
        <dbReference type="Pfam" id="PF21082"/>
    </source>
</evidence>
<reference evidence="11 12" key="1">
    <citation type="journal article" date="2011" name="Stand. Genomic Sci.">
        <title>Complete genome sequence of Treponema succinifaciens type strain (6091).</title>
        <authorList>
            <person name="Han C."/>
            <person name="Gronow S."/>
            <person name="Teshima H."/>
            <person name="Lapidus A."/>
            <person name="Nolan M."/>
            <person name="Lucas S."/>
            <person name="Hammon N."/>
            <person name="Deshpande S."/>
            <person name="Cheng J.F."/>
            <person name="Zeytun A."/>
            <person name="Tapia R."/>
            <person name="Goodwin L."/>
            <person name="Pitluck S."/>
            <person name="Liolios K."/>
            <person name="Pagani I."/>
            <person name="Ivanova N."/>
            <person name="Mavromatis K."/>
            <person name="Mikhailova N."/>
            <person name="Huntemann M."/>
            <person name="Pati A."/>
            <person name="Chen A."/>
            <person name="Palaniappan K."/>
            <person name="Land M."/>
            <person name="Hauser L."/>
            <person name="Brambilla E.M."/>
            <person name="Rohde M."/>
            <person name="Goker M."/>
            <person name="Woyke T."/>
            <person name="Bristow J."/>
            <person name="Eisen J.A."/>
            <person name="Markowitz V."/>
            <person name="Hugenholtz P."/>
            <person name="Kyrpides N.C."/>
            <person name="Klenk H.P."/>
            <person name="Detter J.C."/>
        </authorList>
    </citation>
    <scope>NUCLEOTIDE SEQUENCE [LARGE SCALE GENOMIC DNA]</scope>
    <source>
        <strain evidence="12">ATCC 33096 / DSM 2489 / 6091</strain>
    </source>
</reference>
<feature type="domain" description="Mechanosensitive ion channel MscS C-terminal" evidence="9">
    <location>
        <begin position="188"/>
        <end position="268"/>
    </location>
</feature>
<comment type="similarity">
    <text evidence="2">Belongs to the MscS (TC 1.A.23) family.</text>
</comment>
<feature type="domain" description="Mechanosensitive ion channel transmembrane helices 2/3" evidence="10">
    <location>
        <begin position="72"/>
        <end position="113"/>
    </location>
</feature>
<dbReference type="OrthoDB" id="9809206at2"/>
<feature type="transmembrane region" description="Helical" evidence="7">
    <location>
        <begin position="68"/>
        <end position="90"/>
    </location>
</feature>
<comment type="subcellular location">
    <subcellularLocation>
        <location evidence="1">Cell membrane</location>
        <topology evidence="1">Multi-pass membrane protein</topology>
    </subcellularLocation>
</comment>
<dbReference type="RefSeq" id="WP_013702476.1">
    <property type="nucleotide sequence ID" value="NC_015385.1"/>
</dbReference>
<dbReference type="InterPro" id="IPR010920">
    <property type="entry name" value="LSM_dom_sf"/>
</dbReference>
<keyword evidence="4 7" id="KW-0812">Transmembrane</keyword>
<dbReference type="KEGG" id="tsu:Tresu_2361"/>
<name>F2NXL8_TRES6</name>
<dbReference type="SUPFAM" id="SSF82689">
    <property type="entry name" value="Mechanosensitive channel protein MscS (YggB), C-terminal domain"/>
    <property type="match status" value="1"/>
</dbReference>
<dbReference type="PROSITE" id="PS01246">
    <property type="entry name" value="UPF0003"/>
    <property type="match status" value="1"/>
</dbReference>
<dbReference type="GO" id="GO:0005886">
    <property type="term" value="C:plasma membrane"/>
    <property type="evidence" value="ECO:0007669"/>
    <property type="project" value="UniProtKB-SubCell"/>
</dbReference>
<keyword evidence="6 7" id="KW-0472">Membrane</keyword>
<dbReference type="Gene3D" id="2.30.30.60">
    <property type="match status" value="1"/>
</dbReference>
<protein>
    <submittedName>
        <fullName evidence="11">MscS Mechanosensitive ion channel</fullName>
    </submittedName>
</protein>
<evidence type="ECO:0000256" key="2">
    <source>
        <dbReference type="ARBA" id="ARBA00008017"/>
    </source>
</evidence>
<dbReference type="InterPro" id="IPR045275">
    <property type="entry name" value="MscS_archaea/bacteria_type"/>
</dbReference>
<sequence length="269" mass="30041">MEENFSQAIEKTKSIFHINEFTKYFTFENILKIAISVVSVIIFYIVYRLIKKFIRKKATTKLEKNTAVLVNKAISYIFYVLIGMYILGLFGINLKAIWGAAGVAGLAIGFAAQTSVSNFISGLFVLGEKSMKIGDTISVSGTSGTVESVGLLSVKIKTLDNQLVRIPNSSIINSVLTNYSSYKTTRQTFEIHISYEADLQKAMQKIKEIALRCPAVLHSPEPQVFYDSLIGSAKLKLIVWLKNEDLIKVKNDILTGIVKELRQENIKIT</sequence>
<keyword evidence="5 7" id="KW-1133">Transmembrane helix</keyword>
<evidence type="ECO:0000259" key="8">
    <source>
        <dbReference type="Pfam" id="PF00924"/>
    </source>
</evidence>
<evidence type="ECO:0000313" key="12">
    <source>
        <dbReference type="Proteomes" id="UP000006852"/>
    </source>
</evidence>
<dbReference type="InterPro" id="IPR011066">
    <property type="entry name" value="MscS_channel_C_sf"/>
</dbReference>
<evidence type="ECO:0000259" key="10">
    <source>
        <dbReference type="Pfam" id="PF21088"/>
    </source>
</evidence>
<evidence type="ECO:0000256" key="1">
    <source>
        <dbReference type="ARBA" id="ARBA00004651"/>
    </source>
</evidence>
<evidence type="ECO:0000256" key="5">
    <source>
        <dbReference type="ARBA" id="ARBA00022989"/>
    </source>
</evidence>
<dbReference type="HOGENOM" id="CLU_037945_1_0_12"/>
<reference evidence="12" key="2">
    <citation type="submission" date="2011-04" db="EMBL/GenBank/DDBJ databases">
        <title>The complete genome of chromosome of Treponema succinifaciens DSM 2489.</title>
        <authorList>
            <person name="Lucas S."/>
            <person name="Copeland A."/>
            <person name="Lapidus A."/>
            <person name="Bruce D."/>
            <person name="Goodwin L."/>
            <person name="Pitluck S."/>
            <person name="Peters L."/>
            <person name="Kyrpides N."/>
            <person name="Mavromatis K."/>
            <person name="Ivanova N."/>
            <person name="Ovchinnikova G."/>
            <person name="Teshima H."/>
            <person name="Detter J.C."/>
            <person name="Tapia R."/>
            <person name="Han C."/>
            <person name="Land M."/>
            <person name="Hauser L."/>
            <person name="Markowitz V."/>
            <person name="Cheng J.-F."/>
            <person name="Hugenholtz P."/>
            <person name="Woyke T."/>
            <person name="Wu D."/>
            <person name="Gronow S."/>
            <person name="Wellnitz S."/>
            <person name="Brambilla E."/>
            <person name="Klenk H.-P."/>
            <person name="Eisen J.A."/>
        </authorList>
    </citation>
    <scope>NUCLEOTIDE SEQUENCE [LARGE SCALE GENOMIC DNA]</scope>
    <source>
        <strain evidence="12">ATCC 33096 / DSM 2489 / 6091</strain>
    </source>
</reference>
<feature type="transmembrane region" description="Helical" evidence="7">
    <location>
        <begin position="96"/>
        <end position="126"/>
    </location>
</feature>
<proteinExistence type="inferred from homology"/>
<evidence type="ECO:0000256" key="7">
    <source>
        <dbReference type="SAM" id="Phobius"/>
    </source>
</evidence>
<dbReference type="InterPro" id="IPR023408">
    <property type="entry name" value="MscS_beta-dom_sf"/>
</dbReference>
<dbReference type="InterPro" id="IPR006686">
    <property type="entry name" value="MscS_channel_CS"/>
</dbReference>
<evidence type="ECO:0000256" key="6">
    <source>
        <dbReference type="ARBA" id="ARBA00023136"/>
    </source>
</evidence>
<dbReference type="AlphaFoldDB" id="F2NXL8"/>
<dbReference type="InterPro" id="IPR049278">
    <property type="entry name" value="MS_channel_C"/>
</dbReference>
<evidence type="ECO:0000256" key="4">
    <source>
        <dbReference type="ARBA" id="ARBA00022692"/>
    </source>
</evidence>
<dbReference type="Gene3D" id="3.30.70.100">
    <property type="match status" value="1"/>
</dbReference>
<dbReference type="eggNOG" id="COG0668">
    <property type="taxonomic scope" value="Bacteria"/>
</dbReference>
<evidence type="ECO:0000313" key="11">
    <source>
        <dbReference type="EMBL" id="AEB15224.1"/>
    </source>
</evidence>
<dbReference type="InterPro" id="IPR011014">
    <property type="entry name" value="MscS_channel_TM-2"/>
</dbReference>
<dbReference type="InterPro" id="IPR049142">
    <property type="entry name" value="MS_channel_1st"/>
</dbReference>
<dbReference type="EMBL" id="CP002631">
    <property type="protein sequence ID" value="AEB15224.1"/>
    <property type="molecule type" value="Genomic_DNA"/>
</dbReference>
<gene>
    <name evidence="11" type="ordered locus">Tresu_2361</name>
</gene>
<keyword evidence="3" id="KW-1003">Cell membrane</keyword>